<dbReference type="Gene3D" id="1.50.10.10">
    <property type="match status" value="1"/>
</dbReference>
<evidence type="ECO:0000259" key="3">
    <source>
        <dbReference type="Pfam" id="PF17390"/>
    </source>
</evidence>
<dbReference type="InterPro" id="IPR012341">
    <property type="entry name" value="6hp_glycosidase-like_sf"/>
</dbReference>
<gene>
    <name evidence="4" type="ORF">CSOL1703_00003692</name>
</gene>
<feature type="chain" id="PRO_5040268558" description="Alpha-L-rhamnosidase C" evidence="1">
    <location>
        <begin position="22"/>
        <end position="802"/>
    </location>
</feature>
<sequence>MTLLLFHLAIVALFMSALATALDNTPIYLFNDTLTLLANSSGPAVIILDYEQSFEGIPEFEVLSTRGDTSVLEITYAESKAALGNYMSDGPVQHAAAMDSYRVNRYNISAPGQVTNRLIQGAFRYCKLNLSSPGELILQNVGVTPTIHTTPLTELPGSFESSDETLNRIWLAGAKTIQMTEIPKNSIPDFWQVTEEGALVDSLIPQALGSAELAQATKYNVSFQVKAELGGFAFSVMSDTLNSGIVFSCDIDNQIITVHEGASSENEMIDHFTIPSNVTLDLGAWNEVRVQVAITDIDVFINDSHVIQMTQTSKSYGAFGLGASFGYRAVFKDLEATSPEGEMLYSHPLTDAGFLPDFMMGSNPLDVSIDGSRRDRIAYSGDLDIAVRAALTSTYGLEFLLGALKLLGSYQAEPGFFIPTAKIQQEPLTYILPVNITGLIGYSFNLLNAAAQTHMHTGDTEFAQEWATKATMMLDWAHSQTLQDGIFNLSDSSFGGDWNYYDPPQVGVVAKFNMLYAYALQECQPLLTDAGVNVNVYQERLDNLRQAINRRLWNQDLNAYQFSEDIGSGYGQDSNALAILAGVNTAANHSSEFILSAMSNDLAAPGGSLAFSPGVIEAGFARLISPYASSYHLRAAFASNNDAFASELLNSLWASMADPKNENYTGTFWETLDADGRPGLGLGTSLCHGWSAGPTAELSRYVLGARPEQPGWVSWVVEPRIMDLTFARGRLPTPLGDMEVEWEIVDGLFSLNITAPGGTDGTVIAPKSNNRAKSRFSVDGKVADGHVFKVSGGSTTRILQLD</sequence>
<organism evidence="4 5">
    <name type="scientific">Clonostachys solani</name>
    <dbReference type="NCBI Taxonomy" id="160281"/>
    <lineage>
        <taxon>Eukaryota</taxon>
        <taxon>Fungi</taxon>
        <taxon>Dikarya</taxon>
        <taxon>Ascomycota</taxon>
        <taxon>Pezizomycotina</taxon>
        <taxon>Sordariomycetes</taxon>
        <taxon>Hypocreomycetidae</taxon>
        <taxon>Hypocreales</taxon>
        <taxon>Bionectriaceae</taxon>
        <taxon>Clonostachys</taxon>
    </lineage>
</organism>
<dbReference type="PANTHER" id="PTHR34987">
    <property type="entry name" value="C, PUTATIVE (AFU_ORTHOLOGUE AFUA_3G02880)-RELATED"/>
    <property type="match status" value="1"/>
</dbReference>
<evidence type="ECO:0000313" key="4">
    <source>
        <dbReference type="EMBL" id="CAH0039566.1"/>
    </source>
</evidence>
<evidence type="ECO:0008006" key="6">
    <source>
        <dbReference type="Google" id="ProtNLM"/>
    </source>
</evidence>
<evidence type="ECO:0000259" key="2">
    <source>
        <dbReference type="Pfam" id="PF17389"/>
    </source>
</evidence>
<proteinExistence type="predicted"/>
<protein>
    <recommendedName>
        <fullName evidence="6">Alpha-L-rhamnosidase C</fullName>
    </recommendedName>
</protein>
<dbReference type="Pfam" id="PF17389">
    <property type="entry name" value="Bac_rhamnosid6H"/>
    <property type="match status" value="1"/>
</dbReference>
<dbReference type="InterPro" id="IPR035396">
    <property type="entry name" value="Bac_rhamnosid6H"/>
</dbReference>
<name>A0A9N9VZ61_9HYPO</name>
<feature type="signal peptide" evidence="1">
    <location>
        <begin position="1"/>
        <end position="21"/>
    </location>
</feature>
<feature type="domain" description="Alpha-L-rhamnosidase C-terminal" evidence="3">
    <location>
        <begin position="704"/>
        <end position="771"/>
    </location>
</feature>
<dbReference type="GO" id="GO:0003824">
    <property type="term" value="F:catalytic activity"/>
    <property type="evidence" value="ECO:0007669"/>
    <property type="project" value="UniProtKB-ARBA"/>
</dbReference>
<dbReference type="InterPro" id="IPR035398">
    <property type="entry name" value="Bac_rhamnosid_C"/>
</dbReference>
<reference evidence="4" key="1">
    <citation type="submission" date="2021-10" db="EMBL/GenBank/DDBJ databases">
        <authorList>
            <person name="Piombo E."/>
        </authorList>
    </citation>
    <scope>NUCLEOTIDE SEQUENCE</scope>
</reference>
<dbReference type="EMBL" id="CABFOC020000002">
    <property type="protein sequence ID" value="CAH0039566.1"/>
    <property type="molecule type" value="Genomic_DNA"/>
</dbReference>
<dbReference type="Gene3D" id="2.60.120.560">
    <property type="entry name" value="Exo-inulinase, domain 1"/>
    <property type="match status" value="1"/>
</dbReference>
<keyword evidence="5" id="KW-1185">Reference proteome</keyword>
<dbReference type="SUPFAM" id="SSF48208">
    <property type="entry name" value="Six-hairpin glycosidases"/>
    <property type="match status" value="1"/>
</dbReference>
<feature type="domain" description="Alpha-L-rhamnosidase six-hairpin glycosidase" evidence="2">
    <location>
        <begin position="360"/>
        <end position="589"/>
    </location>
</feature>
<dbReference type="OrthoDB" id="10036721at2759"/>
<dbReference type="Pfam" id="PF17390">
    <property type="entry name" value="Bac_rhamnosid_C"/>
    <property type="match status" value="1"/>
</dbReference>
<dbReference type="InterPro" id="IPR008928">
    <property type="entry name" value="6-hairpin_glycosidase_sf"/>
</dbReference>
<keyword evidence="1" id="KW-0732">Signal</keyword>
<dbReference type="AlphaFoldDB" id="A0A9N9VZ61"/>
<dbReference type="Gene3D" id="2.60.420.10">
    <property type="entry name" value="Maltose phosphorylase, domain 3"/>
    <property type="match status" value="1"/>
</dbReference>
<dbReference type="Proteomes" id="UP000775872">
    <property type="component" value="Unassembled WGS sequence"/>
</dbReference>
<comment type="caution">
    <text evidence="4">The sequence shown here is derived from an EMBL/GenBank/DDBJ whole genome shotgun (WGS) entry which is preliminary data.</text>
</comment>
<evidence type="ECO:0000313" key="5">
    <source>
        <dbReference type="Proteomes" id="UP000775872"/>
    </source>
</evidence>
<accession>A0A9N9VZ61</accession>
<evidence type="ECO:0000256" key="1">
    <source>
        <dbReference type="SAM" id="SignalP"/>
    </source>
</evidence>
<dbReference type="GO" id="GO:0005975">
    <property type="term" value="P:carbohydrate metabolic process"/>
    <property type="evidence" value="ECO:0007669"/>
    <property type="project" value="InterPro"/>
</dbReference>
<dbReference type="PANTHER" id="PTHR34987:SF4">
    <property type="entry name" value="ALPHA-L-RHAMNOSIDASE C-TERMINAL DOMAIN-CONTAINING PROTEIN"/>
    <property type="match status" value="1"/>
</dbReference>